<evidence type="ECO:0000313" key="2">
    <source>
        <dbReference type="Proteomes" id="UP001165063"/>
    </source>
</evidence>
<dbReference type="AlphaFoldDB" id="A0A9W6T3K6"/>
<proteinExistence type="predicted"/>
<dbReference type="Proteomes" id="UP001165063">
    <property type="component" value="Unassembled WGS sequence"/>
</dbReference>
<protein>
    <submittedName>
        <fullName evidence="1">Unnamed protein product</fullName>
    </submittedName>
</protein>
<organism evidence="1 2">
    <name type="scientific">Ambrosiozyma monospora</name>
    <name type="common">Yeast</name>
    <name type="synonym">Endomycopsis monosporus</name>
    <dbReference type="NCBI Taxonomy" id="43982"/>
    <lineage>
        <taxon>Eukaryota</taxon>
        <taxon>Fungi</taxon>
        <taxon>Dikarya</taxon>
        <taxon>Ascomycota</taxon>
        <taxon>Saccharomycotina</taxon>
        <taxon>Pichiomycetes</taxon>
        <taxon>Pichiales</taxon>
        <taxon>Pichiaceae</taxon>
        <taxon>Ambrosiozyma</taxon>
    </lineage>
</organism>
<dbReference type="OrthoDB" id="28092at2759"/>
<dbReference type="EMBL" id="BSXU01011081">
    <property type="protein sequence ID" value="GME73923.1"/>
    <property type="molecule type" value="Genomic_DNA"/>
</dbReference>
<name>A0A9W6T3K6_AMBMO</name>
<evidence type="ECO:0000313" key="1">
    <source>
        <dbReference type="EMBL" id="GME73923.1"/>
    </source>
</evidence>
<comment type="caution">
    <text evidence="1">The sequence shown here is derived from an EMBL/GenBank/DDBJ whole genome shotgun (WGS) entry which is preliminary data.</text>
</comment>
<reference evidence="1" key="1">
    <citation type="submission" date="2023-04" db="EMBL/GenBank/DDBJ databases">
        <title>Ambrosiozyma monospora NBRC 1965.</title>
        <authorList>
            <person name="Ichikawa N."/>
            <person name="Sato H."/>
            <person name="Tonouchi N."/>
        </authorList>
    </citation>
    <scope>NUCLEOTIDE SEQUENCE</scope>
    <source>
        <strain evidence="1">NBRC 1965</strain>
    </source>
</reference>
<gene>
    <name evidence="1" type="ORF">Amon01_000941100</name>
</gene>
<keyword evidence="2" id="KW-1185">Reference proteome</keyword>
<sequence>MLRSMTHQLQMHGREMKNYNIFSAYVNRLKRNYNLVFGDESKNSLDRDLHFGLVKTLVVLTKNGKVFGFDTLKHANKAETEKEFANGEQIKWIVDTGLDNLVTLYNTEDVKEIALLDDHQVLHKLDIEEGKLVNVHPRFIENNFRILNNNEGERVLKQTQSDDFYSLIVSNDKHSVQGVHFYDDSEKPTWSFTLDPEDHL</sequence>
<accession>A0A9W6T3K6</accession>